<organism evidence="4 5">
    <name type="scientific">Xiphophorus maculatus</name>
    <name type="common">Southern platyfish</name>
    <name type="synonym">Platypoecilus maculatus</name>
    <dbReference type="NCBI Taxonomy" id="8083"/>
    <lineage>
        <taxon>Eukaryota</taxon>
        <taxon>Metazoa</taxon>
        <taxon>Chordata</taxon>
        <taxon>Craniata</taxon>
        <taxon>Vertebrata</taxon>
        <taxon>Euteleostomi</taxon>
        <taxon>Actinopterygii</taxon>
        <taxon>Neopterygii</taxon>
        <taxon>Teleostei</taxon>
        <taxon>Neoteleostei</taxon>
        <taxon>Acanthomorphata</taxon>
        <taxon>Ovalentaria</taxon>
        <taxon>Atherinomorphae</taxon>
        <taxon>Cyprinodontiformes</taxon>
        <taxon>Poeciliidae</taxon>
        <taxon>Poeciliinae</taxon>
        <taxon>Xiphophorus</taxon>
    </lineage>
</organism>
<dbReference type="InterPro" id="IPR043197">
    <property type="entry name" value="Plakin"/>
</dbReference>
<evidence type="ECO:0000313" key="4">
    <source>
        <dbReference type="Ensembl" id="ENSXMAP00000027339.1"/>
    </source>
</evidence>
<dbReference type="GO" id="GO:0042060">
    <property type="term" value="P:wound healing"/>
    <property type="evidence" value="ECO:0007669"/>
    <property type="project" value="TreeGrafter"/>
</dbReference>
<dbReference type="InterPro" id="IPR018159">
    <property type="entry name" value="Spectrin/alpha-actinin"/>
</dbReference>
<dbReference type="InParanoid" id="A0A3B5QAQ1"/>
<dbReference type="Gene3D" id="1.20.58.1060">
    <property type="match status" value="1"/>
</dbReference>
<dbReference type="Pfam" id="PF00435">
    <property type="entry name" value="Spectrin"/>
    <property type="match status" value="1"/>
</dbReference>
<dbReference type="InterPro" id="IPR049538">
    <property type="entry name" value="PCN-like_spectrin-like_rpt"/>
</dbReference>
<feature type="compositionally biased region" description="Basic residues" evidence="2">
    <location>
        <begin position="24"/>
        <end position="40"/>
    </location>
</feature>
<feature type="coiled-coil region" evidence="1">
    <location>
        <begin position="853"/>
        <end position="880"/>
    </location>
</feature>
<dbReference type="PANTHER" id="PTHR23169">
    <property type="entry name" value="ENVOPLAKIN"/>
    <property type="match status" value="1"/>
</dbReference>
<dbReference type="CDD" id="cd00176">
    <property type="entry name" value="SPEC"/>
    <property type="match status" value="1"/>
</dbReference>
<dbReference type="Proteomes" id="UP000002852">
    <property type="component" value="Unassembled WGS sequence"/>
</dbReference>
<reference evidence="5" key="2">
    <citation type="journal article" date="2013" name="Nat. Genet.">
        <title>The genome of the platyfish, Xiphophorus maculatus, provides insights into evolutionary adaptation and several complex traits.</title>
        <authorList>
            <person name="Schartl M."/>
            <person name="Walter R.B."/>
            <person name="Shen Y."/>
            <person name="Garcia T."/>
            <person name="Catchen J."/>
            <person name="Amores A."/>
            <person name="Braasch I."/>
            <person name="Chalopin D."/>
            <person name="Volff J.N."/>
            <person name="Lesch K.P."/>
            <person name="Bisazza A."/>
            <person name="Minx P."/>
            <person name="Hillier L."/>
            <person name="Wilson R.K."/>
            <person name="Fuerstenberg S."/>
            <person name="Boore J."/>
            <person name="Searle S."/>
            <person name="Postlethwait J.H."/>
            <person name="Warren W.C."/>
        </authorList>
    </citation>
    <scope>NUCLEOTIDE SEQUENCE [LARGE SCALE GENOMIC DNA]</scope>
    <source>
        <strain evidence="5">JP 163 A</strain>
    </source>
</reference>
<dbReference type="GO" id="GO:0051893">
    <property type="term" value="P:regulation of focal adhesion assembly"/>
    <property type="evidence" value="ECO:0007669"/>
    <property type="project" value="TreeGrafter"/>
</dbReference>
<dbReference type="FunFam" id="1.10.418.10:FF:000002">
    <property type="entry name" value="Microtubule-actin cross-linking factor 1"/>
    <property type="match status" value="1"/>
</dbReference>
<dbReference type="OMA" id="MGCVRPL"/>
<feature type="compositionally biased region" description="Basic and acidic residues" evidence="2">
    <location>
        <begin position="180"/>
        <end position="190"/>
    </location>
</feature>
<dbReference type="Gene3D" id="2.30.30.40">
    <property type="entry name" value="SH3 Domains"/>
    <property type="match status" value="1"/>
</dbReference>
<dbReference type="STRING" id="8083.ENSXMAP00000027339"/>
<reference evidence="5" key="1">
    <citation type="submission" date="2012-01" db="EMBL/GenBank/DDBJ databases">
        <authorList>
            <person name="Walter R."/>
            <person name="Schartl M."/>
            <person name="Warren W."/>
        </authorList>
    </citation>
    <scope>NUCLEOTIDE SEQUENCE [LARGE SCALE GENOMIC DNA]</scope>
    <source>
        <strain evidence="5">JP 163 A</strain>
    </source>
</reference>
<dbReference type="SMART" id="SM00033">
    <property type="entry name" value="CH"/>
    <property type="match status" value="1"/>
</dbReference>
<accession>A0A3B5QAQ1</accession>
<dbReference type="Pfam" id="PF21019">
    <property type="entry name" value="Spectrin_3"/>
    <property type="match status" value="1"/>
</dbReference>
<dbReference type="InterPro" id="IPR001715">
    <property type="entry name" value="CH_dom"/>
</dbReference>
<feature type="compositionally biased region" description="Basic and acidic residues" evidence="2">
    <location>
        <begin position="41"/>
        <end position="65"/>
    </location>
</feature>
<dbReference type="SUPFAM" id="SSF47576">
    <property type="entry name" value="Calponin-homology domain, CH-domain"/>
    <property type="match status" value="1"/>
</dbReference>
<dbReference type="Gene3D" id="1.20.58.60">
    <property type="match status" value="3"/>
</dbReference>
<dbReference type="GO" id="GO:0005882">
    <property type="term" value="C:intermediate filament"/>
    <property type="evidence" value="ECO:0007669"/>
    <property type="project" value="TreeGrafter"/>
</dbReference>
<feature type="domain" description="Calponin-homology (CH)" evidence="3">
    <location>
        <begin position="342"/>
        <end position="446"/>
    </location>
</feature>
<dbReference type="GO" id="GO:0045296">
    <property type="term" value="F:cadherin binding"/>
    <property type="evidence" value="ECO:0007669"/>
    <property type="project" value="TreeGrafter"/>
</dbReference>
<dbReference type="PANTHER" id="PTHR23169:SF25">
    <property type="entry name" value="MICROTUBULE-ACTIN CROSS-LINKING FACTOR 1, ISOFORMS 1_2_3_4_5"/>
    <property type="match status" value="1"/>
</dbReference>
<dbReference type="Pfam" id="PF00307">
    <property type="entry name" value="CH"/>
    <property type="match status" value="1"/>
</dbReference>
<evidence type="ECO:0000256" key="1">
    <source>
        <dbReference type="SAM" id="Coils"/>
    </source>
</evidence>
<protein>
    <recommendedName>
        <fullName evidence="3">Calponin-homology (CH) domain-containing protein</fullName>
    </recommendedName>
</protein>
<feature type="region of interest" description="Disordered" evidence="2">
    <location>
        <begin position="294"/>
        <end position="319"/>
    </location>
</feature>
<feature type="compositionally biased region" description="Low complexity" evidence="2">
    <location>
        <begin position="140"/>
        <end position="151"/>
    </location>
</feature>
<feature type="region of interest" description="Disordered" evidence="2">
    <location>
        <begin position="140"/>
        <end position="160"/>
    </location>
</feature>
<keyword evidence="1" id="KW-0175">Coiled coil</keyword>
<dbReference type="PROSITE" id="PS50021">
    <property type="entry name" value="CH"/>
    <property type="match status" value="1"/>
</dbReference>
<dbReference type="GO" id="GO:0015629">
    <property type="term" value="C:actin cytoskeleton"/>
    <property type="evidence" value="ECO:0007669"/>
    <property type="project" value="TreeGrafter"/>
</dbReference>
<evidence type="ECO:0000259" key="3">
    <source>
        <dbReference type="PROSITE" id="PS50021"/>
    </source>
</evidence>
<reference evidence="4" key="4">
    <citation type="submission" date="2025-09" db="UniProtKB">
        <authorList>
            <consortium name="Ensembl"/>
        </authorList>
    </citation>
    <scope>IDENTIFICATION</scope>
    <source>
        <strain evidence="4">JP 163 A</strain>
    </source>
</reference>
<dbReference type="InterPro" id="IPR036872">
    <property type="entry name" value="CH_dom_sf"/>
</dbReference>
<dbReference type="AlphaFoldDB" id="A0A3B5QAQ1"/>
<dbReference type="Pfam" id="PF21020">
    <property type="entry name" value="Spectrin_4"/>
    <property type="match status" value="1"/>
</dbReference>
<dbReference type="GO" id="GO:0005737">
    <property type="term" value="C:cytoplasm"/>
    <property type="evidence" value="ECO:0007669"/>
    <property type="project" value="TreeGrafter"/>
</dbReference>
<dbReference type="Ensembl" id="ENSXMAT00000039588.1">
    <property type="protein sequence ID" value="ENSXMAP00000027339.1"/>
    <property type="gene ID" value="ENSXMAG00000022908.1"/>
</dbReference>
<evidence type="ECO:0000256" key="2">
    <source>
        <dbReference type="SAM" id="MobiDB-lite"/>
    </source>
</evidence>
<dbReference type="InterPro" id="IPR002017">
    <property type="entry name" value="Spectrin_repeat"/>
</dbReference>
<dbReference type="SMART" id="SM00150">
    <property type="entry name" value="SPEC"/>
    <property type="match status" value="2"/>
</dbReference>
<name>A0A3B5QAQ1_XIPMA</name>
<reference evidence="4" key="3">
    <citation type="submission" date="2025-08" db="UniProtKB">
        <authorList>
            <consortium name="Ensembl"/>
        </authorList>
    </citation>
    <scope>IDENTIFICATION</scope>
    <source>
        <strain evidence="4">JP 163 A</strain>
    </source>
</reference>
<sequence>MGNSMGCVRPLREGDPDGAPTLTPKKRLRFRRKQKGNKNRRAGEEKRTRVHESSQVDQVKEKNPEGVECSRTVPESHLSHSRTDPHSNALSPGSMSGLLSSRILEATPKPSPAWRGVFCLPGEEDTVSAIIDVSSIPSQTTATTPVNTAPALGSTTPGGGKVCRVREKVQGILEKPWIHKREEEKEKVSKDGGGNRPKPAVKEHKGVVHIREVDGKLCVVRTVYPTDLGSPLRKDNEVDVHKEPPTPSPVAGNILKVKLVEPAGDSPTSSGHLHIQDAMKASCLFESGYSSDLPLTSPETAGTSPSQTDWGGLTSSSSEKLDSTLESPLISEIYVCGESADLTAKEKLLLWSQQATEGYPGLRCTNFSSAWSDGRMFNALLHRYRPDLINMEAVTRQSNRENLEQAFEIAESLGVTRLLDAEDVDVPSPDEKSVITYVSSIYDAFPKIPEGGEGIAAQEVDQRWSEYQSRFSSLLQWSRQHTALMAKKNFPQNPVELKALYNEYIHFKEMEIPSKETEKSHIEHLYKLLEVWIEFGRIKLPPGLHPNDLEEEWGKLILEMLEREKALRPAVERLELLLQRANKIQNTAVDCEEKLTLAKNTLQADASRAESGEAVQCEGEMACYLQDCEALIRQIEQDLKILREEKYYQVDQLAFRVNCLQEELVSLRLQCSSVYRKGHFSQSLGPTGTEPPWQRATDGAALLRRPMARSQLVAMSSSEDEGSLRFIYELLGWVEETQELLEGAEWGADLPSVENNLQEHNTIHTAVEELLSSLQEARSYEAKVSPNYKGSYSETLAKLEYQYCKLLEHSSCRLQSLESLHAFVSRCTEELIWLNEREEEEISFDWSDANANMSAKRELYEELRLELAEKQDVMRSIQETAGQLCQENHPAKQTVEAYSAALQTQWQWVEQLCVCVEQHLKDNTAYFQYMSDARDCESYLRQLQETIKRQYTCDKNSRLSKLEDLLQDSMEEKEQLIEYRSTVAGLVGRAKTVVQLRPRSAESPLGGATPIRAICDYKQIEVWHPSLTRFSPLTFINGHLSLEMPPSFLLSAARVRLEKCDGNVYQEKNISC</sequence>
<proteinExistence type="predicted"/>
<dbReference type="GeneTree" id="ENSGT00940000155824"/>
<feature type="compositionally biased region" description="Polar residues" evidence="2">
    <location>
        <begin position="294"/>
        <end position="318"/>
    </location>
</feature>
<dbReference type="FunFam" id="1.20.58.60:FF:000009">
    <property type="entry name" value="dystonin isoform X1"/>
    <property type="match status" value="1"/>
</dbReference>
<keyword evidence="5" id="KW-1185">Reference proteome</keyword>
<dbReference type="GO" id="GO:0005874">
    <property type="term" value="C:microtubule"/>
    <property type="evidence" value="ECO:0007669"/>
    <property type="project" value="TreeGrafter"/>
</dbReference>
<evidence type="ECO:0000313" key="5">
    <source>
        <dbReference type="Proteomes" id="UP000002852"/>
    </source>
</evidence>
<dbReference type="GO" id="GO:0045104">
    <property type="term" value="P:intermediate filament cytoskeleton organization"/>
    <property type="evidence" value="ECO:0007669"/>
    <property type="project" value="InterPro"/>
</dbReference>
<dbReference type="GO" id="GO:0016020">
    <property type="term" value="C:membrane"/>
    <property type="evidence" value="ECO:0007669"/>
    <property type="project" value="TreeGrafter"/>
</dbReference>
<dbReference type="GO" id="GO:0032886">
    <property type="term" value="P:regulation of microtubule-based process"/>
    <property type="evidence" value="ECO:0007669"/>
    <property type="project" value="TreeGrafter"/>
</dbReference>
<feature type="region of interest" description="Disordered" evidence="2">
    <location>
        <begin position="180"/>
        <end position="205"/>
    </location>
</feature>
<feature type="region of interest" description="Disordered" evidence="2">
    <location>
        <begin position="1"/>
        <end position="94"/>
    </location>
</feature>
<dbReference type="GO" id="GO:0005198">
    <property type="term" value="F:structural molecule activity"/>
    <property type="evidence" value="ECO:0007669"/>
    <property type="project" value="TreeGrafter"/>
</dbReference>
<dbReference type="SUPFAM" id="SSF46966">
    <property type="entry name" value="Spectrin repeat"/>
    <property type="match status" value="3"/>
</dbReference>
<dbReference type="Gene3D" id="1.10.418.10">
    <property type="entry name" value="Calponin-like domain"/>
    <property type="match status" value="1"/>
</dbReference>